<dbReference type="EMBL" id="JAUJLE010000511">
    <property type="protein sequence ID" value="KAK0954312.1"/>
    <property type="molecule type" value="Genomic_DNA"/>
</dbReference>
<dbReference type="GO" id="GO:0005634">
    <property type="term" value="C:nucleus"/>
    <property type="evidence" value="ECO:0007669"/>
    <property type="project" value="TreeGrafter"/>
</dbReference>
<evidence type="ECO:0000313" key="4">
    <source>
        <dbReference type="EMBL" id="KAK0954312.1"/>
    </source>
</evidence>
<dbReference type="InterPro" id="IPR036291">
    <property type="entry name" value="NAD(P)-bd_dom_sf"/>
</dbReference>
<proteinExistence type="inferred from homology"/>
<evidence type="ECO:0000259" key="3">
    <source>
        <dbReference type="Pfam" id="PF05368"/>
    </source>
</evidence>
<sequence>MSEEILVITRPGGKQCAHLIPMLYNKGRFKLRLAAHTEASASKLKQQYPDAEVIQTDITSLAACQSLLTGATAINAVLPSLHSREREIGLNFVDAAVAESQRQGSVFKHFVFSSLVFTQSRMLMQHDIKSYVEERLYLSPLNWTLLKPCNFMDAYPVPLLANQHQPVVEKPWDPDIGNNMIALHDLAEASAKDALDVGKRVLTFDGIYKPTAHAHDMRCEADLSSHAIVDAVVWP</sequence>
<dbReference type="PANTHER" id="PTHR42748:SF31">
    <property type="entry name" value="NMRA-LIKE DOMAIN-CONTAINING PROTEIN-RELATED"/>
    <property type="match status" value="1"/>
</dbReference>
<evidence type="ECO:0000256" key="2">
    <source>
        <dbReference type="ARBA" id="ARBA00022857"/>
    </source>
</evidence>
<accession>A0AAN6H6R1</accession>
<name>A0AAN6H6R1_9PEZI</name>
<comment type="similarity">
    <text evidence="1">Belongs to the NmrA-type oxidoreductase family.</text>
</comment>
<dbReference type="AlphaFoldDB" id="A0AAN6H6R1"/>
<gene>
    <name evidence="4" type="ORF">LTR91_023376</name>
</gene>
<dbReference type="Gene3D" id="3.40.50.720">
    <property type="entry name" value="NAD(P)-binding Rossmann-like Domain"/>
    <property type="match status" value="1"/>
</dbReference>
<dbReference type="SUPFAM" id="SSF51735">
    <property type="entry name" value="NAD(P)-binding Rossmann-fold domains"/>
    <property type="match status" value="1"/>
</dbReference>
<reference evidence="4" key="1">
    <citation type="submission" date="2023-06" db="EMBL/GenBank/DDBJ databases">
        <title>Black Yeasts Isolated from many extreme environments.</title>
        <authorList>
            <person name="Coleine C."/>
            <person name="Stajich J.E."/>
            <person name="Selbmann L."/>
        </authorList>
    </citation>
    <scope>NUCLEOTIDE SEQUENCE</scope>
    <source>
        <strain evidence="4">CCFEE 5200</strain>
    </source>
</reference>
<keyword evidence="5" id="KW-1185">Reference proteome</keyword>
<dbReference type="PANTHER" id="PTHR42748">
    <property type="entry name" value="NITROGEN METABOLITE REPRESSION PROTEIN NMRA FAMILY MEMBER"/>
    <property type="match status" value="1"/>
</dbReference>
<evidence type="ECO:0000256" key="1">
    <source>
        <dbReference type="ARBA" id="ARBA00006328"/>
    </source>
</evidence>
<protein>
    <recommendedName>
        <fullName evidence="3">NmrA-like domain-containing protein</fullName>
    </recommendedName>
</protein>
<organism evidence="4 5">
    <name type="scientific">Friedmanniomyces endolithicus</name>
    <dbReference type="NCBI Taxonomy" id="329885"/>
    <lineage>
        <taxon>Eukaryota</taxon>
        <taxon>Fungi</taxon>
        <taxon>Dikarya</taxon>
        <taxon>Ascomycota</taxon>
        <taxon>Pezizomycotina</taxon>
        <taxon>Dothideomycetes</taxon>
        <taxon>Dothideomycetidae</taxon>
        <taxon>Mycosphaerellales</taxon>
        <taxon>Teratosphaeriaceae</taxon>
        <taxon>Friedmanniomyces</taxon>
    </lineage>
</organism>
<dbReference type="Pfam" id="PF05368">
    <property type="entry name" value="NmrA"/>
    <property type="match status" value="1"/>
</dbReference>
<evidence type="ECO:0000313" key="5">
    <source>
        <dbReference type="Proteomes" id="UP001175353"/>
    </source>
</evidence>
<feature type="domain" description="NmrA-like" evidence="3">
    <location>
        <begin position="4"/>
        <end position="200"/>
    </location>
</feature>
<dbReference type="InterPro" id="IPR008030">
    <property type="entry name" value="NmrA-like"/>
</dbReference>
<dbReference type="InterPro" id="IPR051164">
    <property type="entry name" value="NmrA-like_oxidored"/>
</dbReference>
<comment type="caution">
    <text evidence="4">The sequence shown here is derived from an EMBL/GenBank/DDBJ whole genome shotgun (WGS) entry which is preliminary data.</text>
</comment>
<keyword evidence="2" id="KW-0521">NADP</keyword>
<dbReference type="Proteomes" id="UP001175353">
    <property type="component" value="Unassembled WGS sequence"/>
</dbReference>